<dbReference type="WBParaSite" id="OFLC_0000520101-mRNA-1">
    <property type="protein sequence ID" value="OFLC_0000520101-mRNA-1"/>
    <property type="gene ID" value="OFLC_0000520101"/>
</dbReference>
<evidence type="ECO:0000313" key="3">
    <source>
        <dbReference type="Proteomes" id="UP000267606"/>
    </source>
</evidence>
<sequence>MFAFDGWPPFMYVMHSSVSVSVCVYVRVCLYVCVCVYVYRYGSLVTGLYIPDGITYPPYCKRMNFREFVDDFRKDIVNGWRILADKSEMKFNWPVNCPIEVRELVGPERFDPQDPRFMMPFFWKKEPVPACRSWYNLHHFRS</sequence>
<reference evidence="4" key="1">
    <citation type="submission" date="2016-06" db="UniProtKB">
        <authorList>
            <consortium name="WormBaseParasite"/>
        </authorList>
    </citation>
    <scope>IDENTIFICATION</scope>
</reference>
<organism evidence="4">
    <name type="scientific">Onchocerca flexuosa</name>
    <dbReference type="NCBI Taxonomy" id="387005"/>
    <lineage>
        <taxon>Eukaryota</taxon>
        <taxon>Metazoa</taxon>
        <taxon>Ecdysozoa</taxon>
        <taxon>Nematoda</taxon>
        <taxon>Chromadorea</taxon>
        <taxon>Rhabditida</taxon>
        <taxon>Spirurina</taxon>
        <taxon>Spiruromorpha</taxon>
        <taxon>Filarioidea</taxon>
        <taxon>Onchocercidae</taxon>
        <taxon>Onchocerca</taxon>
    </lineage>
</organism>
<evidence type="ECO:0000313" key="4">
    <source>
        <dbReference type="WBParaSite" id="OFLC_0000520101-mRNA-1"/>
    </source>
</evidence>
<gene>
    <name evidence="2" type="ORF">OFLC_LOCUS5201</name>
</gene>
<keyword evidence="1" id="KW-0812">Transmembrane</keyword>
<dbReference type="EMBL" id="UZAJ01004342">
    <property type="protein sequence ID" value="VDO42358.1"/>
    <property type="molecule type" value="Genomic_DNA"/>
</dbReference>
<dbReference type="Proteomes" id="UP000267606">
    <property type="component" value="Unassembled WGS sequence"/>
</dbReference>
<protein>
    <submittedName>
        <fullName evidence="4">UBC core domain-containing protein</fullName>
    </submittedName>
</protein>
<keyword evidence="3" id="KW-1185">Reference proteome</keyword>
<dbReference type="AlphaFoldDB" id="A0A183HCJ0"/>
<name>A0A183HCJ0_9BILA</name>
<feature type="transmembrane region" description="Helical" evidence="1">
    <location>
        <begin position="12"/>
        <end position="39"/>
    </location>
</feature>
<evidence type="ECO:0000256" key="1">
    <source>
        <dbReference type="SAM" id="Phobius"/>
    </source>
</evidence>
<evidence type="ECO:0000313" key="2">
    <source>
        <dbReference type="EMBL" id="VDO42358.1"/>
    </source>
</evidence>
<reference evidence="2 3" key="2">
    <citation type="submission" date="2018-11" db="EMBL/GenBank/DDBJ databases">
        <authorList>
            <consortium name="Pathogen Informatics"/>
        </authorList>
    </citation>
    <scope>NUCLEOTIDE SEQUENCE [LARGE SCALE GENOMIC DNA]</scope>
</reference>
<keyword evidence="1" id="KW-1133">Transmembrane helix</keyword>
<accession>A0A183HCJ0</accession>
<proteinExistence type="predicted"/>
<keyword evidence="1" id="KW-0472">Membrane</keyword>